<keyword evidence="2" id="KW-0238">DNA-binding</keyword>
<dbReference type="Gene3D" id="1.10.10.10">
    <property type="entry name" value="Winged helix-like DNA-binding domain superfamily/Winged helix DNA-binding domain"/>
    <property type="match status" value="1"/>
</dbReference>
<comment type="caution">
    <text evidence="5">The sequence shown here is derived from an EMBL/GenBank/DDBJ whole genome shotgun (WGS) entry which is preliminary data.</text>
</comment>
<dbReference type="InterPro" id="IPR036390">
    <property type="entry name" value="WH_DNA-bd_sf"/>
</dbReference>
<sequence length="127" mass="14605">MELSVKEDSEISSNYSPSLISMFEDCLGCKWTIHLLAQIRCGTNRPSALVKTKKGLTTKVLNECLTRLAQFAVVEKLSYPEIPPRVEYHLTLFGQEFAEILNQIETLQHKFRIDRDRPNKDLPEHDS</sequence>
<organism evidence="5 6">
    <name type="scientific">Komarekiella delphini-convector SJRDD-AB1</name>
    <dbReference type="NCBI Taxonomy" id="2593771"/>
    <lineage>
        <taxon>Bacteria</taxon>
        <taxon>Bacillati</taxon>
        <taxon>Cyanobacteriota</taxon>
        <taxon>Cyanophyceae</taxon>
        <taxon>Nostocales</taxon>
        <taxon>Nostocaceae</taxon>
        <taxon>Komarekiella</taxon>
        <taxon>Komarekiella delphini-convector</taxon>
    </lineage>
</organism>
<keyword evidence="3" id="KW-0804">Transcription</keyword>
<protein>
    <submittedName>
        <fullName evidence="5">Helix-turn-helix transcriptional regulator</fullName>
    </submittedName>
</protein>
<dbReference type="PANTHER" id="PTHR33204:SF37">
    <property type="entry name" value="HTH-TYPE TRANSCRIPTIONAL REGULATOR YODB"/>
    <property type="match status" value="1"/>
</dbReference>
<evidence type="ECO:0000313" key="6">
    <source>
        <dbReference type="Proteomes" id="UP001165986"/>
    </source>
</evidence>
<dbReference type="PANTHER" id="PTHR33204">
    <property type="entry name" value="TRANSCRIPTIONAL REGULATOR, MARR FAMILY"/>
    <property type="match status" value="1"/>
</dbReference>
<dbReference type="GO" id="GO:0003677">
    <property type="term" value="F:DNA binding"/>
    <property type="evidence" value="ECO:0007669"/>
    <property type="project" value="UniProtKB-KW"/>
</dbReference>
<keyword evidence="6" id="KW-1185">Reference proteome</keyword>
<dbReference type="PROSITE" id="PS51118">
    <property type="entry name" value="HTH_HXLR"/>
    <property type="match status" value="1"/>
</dbReference>
<dbReference type="Proteomes" id="UP001165986">
    <property type="component" value="Unassembled WGS sequence"/>
</dbReference>
<evidence type="ECO:0000313" key="5">
    <source>
        <dbReference type="EMBL" id="MBD6617128.1"/>
    </source>
</evidence>
<accession>A0AA40SY54</accession>
<feature type="domain" description="HTH hxlR-type" evidence="4">
    <location>
        <begin position="16"/>
        <end position="116"/>
    </location>
</feature>
<dbReference type="SUPFAM" id="SSF46785">
    <property type="entry name" value="Winged helix' DNA-binding domain"/>
    <property type="match status" value="1"/>
</dbReference>
<name>A0AA40SY54_9NOST</name>
<dbReference type="InterPro" id="IPR002577">
    <property type="entry name" value="HTH_HxlR"/>
</dbReference>
<dbReference type="RefSeq" id="WP_191758363.1">
    <property type="nucleotide sequence ID" value="NZ_VJXY01000015.1"/>
</dbReference>
<dbReference type="Pfam" id="PF01638">
    <property type="entry name" value="HxlR"/>
    <property type="match status" value="1"/>
</dbReference>
<dbReference type="AlphaFoldDB" id="A0AA40SY54"/>
<reference evidence="5" key="1">
    <citation type="submission" date="2019-07" db="EMBL/GenBank/DDBJ databases">
        <title>Toxilogical consequences of a new and cryptic species of cyanobacteria (Komarekiella delphini-convector) recovered from the epidermis of a bottlenose dolphin and 1500 ft. in the air.</title>
        <authorList>
            <person name="Brown A.O."/>
            <person name="Dvorak P."/>
            <person name="Villanueva C.D."/>
            <person name="Foss A.J."/>
            <person name="Garvey A.D."/>
            <person name="Gibson Q.A."/>
            <person name="Johansen J.R."/>
            <person name="Casamatta D.A."/>
        </authorList>
    </citation>
    <scope>NUCLEOTIDE SEQUENCE</scope>
    <source>
        <strain evidence="5">SJRDD-AB1</strain>
    </source>
</reference>
<proteinExistence type="predicted"/>
<evidence type="ECO:0000256" key="1">
    <source>
        <dbReference type="ARBA" id="ARBA00023015"/>
    </source>
</evidence>
<dbReference type="EMBL" id="VJXY01000015">
    <property type="protein sequence ID" value="MBD6617128.1"/>
    <property type="molecule type" value="Genomic_DNA"/>
</dbReference>
<evidence type="ECO:0000256" key="2">
    <source>
        <dbReference type="ARBA" id="ARBA00023125"/>
    </source>
</evidence>
<evidence type="ECO:0000256" key="3">
    <source>
        <dbReference type="ARBA" id="ARBA00023163"/>
    </source>
</evidence>
<gene>
    <name evidence="5" type="ORF">FNW02_15115</name>
</gene>
<keyword evidence="1" id="KW-0805">Transcription regulation</keyword>
<dbReference type="InterPro" id="IPR036388">
    <property type="entry name" value="WH-like_DNA-bd_sf"/>
</dbReference>
<evidence type="ECO:0000259" key="4">
    <source>
        <dbReference type="PROSITE" id="PS51118"/>
    </source>
</evidence>